<dbReference type="InterPro" id="IPR020843">
    <property type="entry name" value="ER"/>
</dbReference>
<dbReference type="VEuPathDB" id="FungiDB:PV09_07757"/>
<organism evidence="5 6">
    <name type="scientific">Verruconis gallopava</name>
    <dbReference type="NCBI Taxonomy" id="253628"/>
    <lineage>
        <taxon>Eukaryota</taxon>
        <taxon>Fungi</taxon>
        <taxon>Dikarya</taxon>
        <taxon>Ascomycota</taxon>
        <taxon>Pezizomycotina</taxon>
        <taxon>Dothideomycetes</taxon>
        <taxon>Pleosporomycetidae</taxon>
        <taxon>Venturiales</taxon>
        <taxon>Sympoventuriaceae</taxon>
        <taxon>Verruconis</taxon>
    </lineage>
</organism>
<evidence type="ECO:0000256" key="3">
    <source>
        <dbReference type="ARBA" id="ARBA00023002"/>
    </source>
</evidence>
<dbReference type="FunCoup" id="A0A0D1YIS8">
    <property type="interactions" value="140"/>
</dbReference>
<keyword evidence="6" id="KW-1185">Reference proteome</keyword>
<dbReference type="EMBL" id="KN847560">
    <property type="protein sequence ID" value="KIW00777.1"/>
    <property type="molecule type" value="Genomic_DNA"/>
</dbReference>
<dbReference type="InterPro" id="IPR013154">
    <property type="entry name" value="ADH-like_N"/>
</dbReference>
<sequence length="354" mass="37769">MRAARYYGKEDIRIEQVPEPELKKGEIKLAPAYVGICGTDLHEYLGGPNFAPVTPHPITKDTIPVTFGHELSGVVKDPGDSEFNEGDKIVVRPSLFCSSCAACSAHAENVCHSAGFIGLSGGGGGLADYLTVPASYALKLPDNVPLDVGALVEPLAVAWHATAAAPLNVDDTALIMGGGPIGLAVVQCLRAQGLKNIIVAEIASRRQEFAKSFGAAHVINPISDNVVEISRKLSNGTGPDVVFDCAGVPASLKTSCNAVKARGTVVNVAIWEKEVPFNPCWLVFKEASYTGVLGYQHQDWIAVLEHLRDGSLRPENMITSKISLEDLIPKGFMPLINEKESHVKILVDIQGRDT</sequence>
<gene>
    <name evidence="5" type="ORF">PV09_07757</name>
</gene>
<dbReference type="GeneID" id="27315730"/>
<protein>
    <submittedName>
        <fullName evidence="5">Chlorophyll synthesis pathway protein BchC</fullName>
    </submittedName>
</protein>
<evidence type="ECO:0000256" key="2">
    <source>
        <dbReference type="ARBA" id="ARBA00022833"/>
    </source>
</evidence>
<dbReference type="InterPro" id="IPR011032">
    <property type="entry name" value="GroES-like_sf"/>
</dbReference>
<dbReference type="Gene3D" id="3.40.50.720">
    <property type="entry name" value="NAD(P)-binding Rossmann-like Domain"/>
    <property type="match status" value="1"/>
</dbReference>
<evidence type="ECO:0000259" key="4">
    <source>
        <dbReference type="SMART" id="SM00829"/>
    </source>
</evidence>
<reference evidence="5 6" key="1">
    <citation type="submission" date="2015-01" db="EMBL/GenBank/DDBJ databases">
        <title>The Genome Sequence of Ochroconis gallopava CBS43764.</title>
        <authorList>
            <consortium name="The Broad Institute Genomics Platform"/>
            <person name="Cuomo C."/>
            <person name="de Hoog S."/>
            <person name="Gorbushina A."/>
            <person name="Stielow B."/>
            <person name="Teixiera M."/>
            <person name="Abouelleil A."/>
            <person name="Chapman S.B."/>
            <person name="Priest M."/>
            <person name="Young S.K."/>
            <person name="Wortman J."/>
            <person name="Nusbaum C."/>
            <person name="Birren B."/>
        </authorList>
    </citation>
    <scope>NUCLEOTIDE SEQUENCE [LARGE SCALE GENOMIC DNA]</scope>
    <source>
        <strain evidence="5 6">CBS 43764</strain>
    </source>
</reference>
<dbReference type="Pfam" id="PF08240">
    <property type="entry name" value="ADH_N"/>
    <property type="match status" value="1"/>
</dbReference>
<dbReference type="OrthoDB" id="3941538at2759"/>
<dbReference type="InterPro" id="IPR036291">
    <property type="entry name" value="NAD(P)-bd_dom_sf"/>
</dbReference>
<accession>A0A0D1YIS8</accession>
<dbReference type="CDD" id="cd08233">
    <property type="entry name" value="butanediol_DH_like"/>
    <property type="match status" value="1"/>
</dbReference>
<dbReference type="STRING" id="253628.A0A0D1YIS8"/>
<feature type="domain" description="Enoyl reductase (ER)" evidence="4">
    <location>
        <begin position="8"/>
        <end position="347"/>
    </location>
</feature>
<name>A0A0D1YIS8_9PEZI</name>
<dbReference type="SMART" id="SM00829">
    <property type="entry name" value="PKS_ER"/>
    <property type="match status" value="1"/>
</dbReference>
<dbReference type="HOGENOM" id="CLU_026673_11_0_1"/>
<dbReference type="InterPro" id="IPR050129">
    <property type="entry name" value="Zn_alcohol_dh"/>
</dbReference>
<keyword evidence="3" id="KW-0560">Oxidoreductase</keyword>
<dbReference type="PANTHER" id="PTHR43401">
    <property type="entry name" value="L-THREONINE 3-DEHYDROGENASE"/>
    <property type="match status" value="1"/>
</dbReference>
<dbReference type="GO" id="GO:0016491">
    <property type="term" value="F:oxidoreductase activity"/>
    <property type="evidence" value="ECO:0007669"/>
    <property type="project" value="UniProtKB-KW"/>
</dbReference>
<dbReference type="Gene3D" id="3.90.180.10">
    <property type="entry name" value="Medium-chain alcohol dehydrogenases, catalytic domain"/>
    <property type="match status" value="1"/>
</dbReference>
<evidence type="ECO:0000313" key="6">
    <source>
        <dbReference type="Proteomes" id="UP000053259"/>
    </source>
</evidence>
<dbReference type="AlphaFoldDB" id="A0A0D1YIS8"/>
<dbReference type="GO" id="GO:0046872">
    <property type="term" value="F:metal ion binding"/>
    <property type="evidence" value="ECO:0007669"/>
    <property type="project" value="UniProtKB-KW"/>
</dbReference>
<dbReference type="PANTHER" id="PTHR43401:SF2">
    <property type="entry name" value="L-THREONINE 3-DEHYDROGENASE"/>
    <property type="match status" value="1"/>
</dbReference>
<dbReference type="Pfam" id="PF00107">
    <property type="entry name" value="ADH_zinc_N"/>
    <property type="match status" value="1"/>
</dbReference>
<evidence type="ECO:0000256" key="1">
    <source>
        <dbReference type="ARBA" id="ARBA00022723"/>
    </source>
</evidence>
<keyword evidence="1" id="KW-0479">Metal-binding</keyword>
<dbReference type="InParanoid" id="A0A0D1YIS8"/>
<dbReference type="InterPro" id="IPR013149">
    <property type="entry name" value="ADH-like_C"/>
</dbReference>
<dbReference type="SUPFAM" id="SSF51735">
    <property type="entry name" value="NAD(P)-binding Rossmann-fold domains"/>
    <property type="match status" value="1"/>
</dbReference>
<dbReference type="SUPFAM" id="SSF50129">
    <property type="entry name" value="GroES-like"/>
    <property type="match status" value="1"/>
</dbReference>
<evidence type="ECO:0000313" key="5">
    <source>
        <dbReference type="EMBL" id="KIW00777.1"/>
    </source>
</evidence>
<keyword evidence="2" id="KW-0862">Zinc</keyword>
<proteinExistence type="predicted"/>
<dbReference type="RefSeq" id="XP_016210646.1">
    <property type="nucleotide sequence ID" value="XM_016361567.1"/>
</dbReference>
<dbReference type="Proteomes" id="UP000053259">
    <property type="component" value="Unassembled WGS sequence"/>
</dbReference>